<feature type="binding site" evidence="1">
    <location>
        <begin position="128"/>
        <end position="129"/>
    </location>
    <ligand>
        <name>S-adenosyl-L-methionine</name>
        <dbReference type="ChEBI" id="CHEBI:59789"/>
    </ligand>
</feature>
<feature type="binding site" evidence="1">
    <location>
        <begin position="112"/>
        <end position="113"/>
    </location>
    <ligand>
        <name>S-adenosyl-L-methionine</name>
        <dbReference type="ChEBI" id="CHEBI:59789"/>
    </ligand>
</feature>
<evidence type="ECO:0000313" key="3">
    <source>
        <dbReference type="Proteomes" id="UP001063350"/>
    </source>
</evidence>
<comment type="similarity">
    <text evidence="1">Belongs to the methyltransferase superfamily. RsmJ family.</text>
</comment>
<proteinExistence type="inferred from homology"/>
<dbReference type="EMBL" id="AP024233">
    <property type="protein sequence ID" value="BCO09148.1"/>
    <property type="molecule type" value="Genomic_DNA"/>
</dbReference>
<comment type="caution">
    <text evidence="1">Lacks conserved residue(s) required for the propagation of feature annotation.</text>
</comment>
<comment type="function">
    <text evidence="1">Specifically methylates the guanosine in position 1516 of 16S rRNA.</text>
</comment>
<protein>
    <recommendedName>
        <fullName evidence="1">Ribosomal RNA small subunit methyltransferase J</fullName>
        <ecNumber evidence="1">2.1.1.242</ecNumber>
    </recommendedName>
    <alternativeName>
        <fullName evidence="1">16S rRNA m2G1516 methyltransferase</fullName>
    </alternativeName>
    <alternativeName>
        <fullName evidence="1">rRNA (guanine-N(2)-)-methyltransferase</fullName>
    </alternativeName>
</protein>
<dbReference type="SUPFAM" id="SSF53335">
    <property type="entry name" value="S-adenosyl-L-methionine-dependent methyltransferases"/>
    <property type="match status" value="1"/>
</dbReference>
<dbReference type="HAMAP" id="MF_01523">
    <property type="entry name" value="16SrRNA_methyltr_J"/>
    <property type="match status" value="1"/>
</dbReference>
<dbReference type="Proteomes" id="UP001063350">
    <property type="component" value="Chromosome"/>
</dbReference>
<dbReference type="GO" id="GO:0005737">
    <property type="term" value="C:cytoplasm"/>
    <property type="evidence" value="ECO:0007669"/>
    <property type="project" value="UniProtKB-SubCell"/>
</dbReference>
<dbReference type="InterPro" id="IPR007536">
    <property type="entry name" value="16SrRNA_methylTrfase_J"/>
</dbReference>
<dbReference type="Gene3D" id="3.40.50.150">
    <property type="entry name" value="Vaccinia Virus protein VP39"/>
    <property type="match status" value="1"/>
</dbReference>
<comment type="subcellular location">
    <subcellularLocation>
        <location evidence="1">Cytoplasm</location>
    </subcellularLocation>
</comment>
<organism evidence="2 3">
    <name type="scientific">Desulfolithobacter dissulfuricans</name>
    <dbReference type="NCBI Taxonomy" id="2795293"/>
    <lineage>
        <taxon>Bacteria</taxon>
        <taxon>Pseudomonadati</taxon>
        <taxon>Thermodesulfobacteriota</taxon>
        <taxon>Desulfobulbia</taxon>
        <taxon>Desulfobulbales</taxon>
        <taxon>Desulfobulbaceae</taxon>
        <taxon>Desulfolithobacter</taxon>
    </lineage>
</organism>
<gene>
    <name evidence="1 2" type="primary">rsmJ</name>
    <name evidence="2" type="ORF">GF1_15240</name>
</gene>
<dbReference type="EC" id="2.1.1.242" evidence="1"/>
<dbReference type="PANTHER" id="PTHR36112">
    <property type="entry name" value="RIBOSOMAL RNA SMALL SUBUNIT METHYLTRANSFERASE J"/>
    <property type="match status" value="1"/>
</dbReference>
<sequence>MTWKNKTRPNPLAGVITSGDGPARRAAELAARLDVPLLAHPPADSLVVRVGANHLELVHCQPHGDLAVRVEFVLGAAGYRRQKGGREMLLRAVGARKGERPDVLDGTGGLGRDSFVLAQAGCRVQLFERHPVLALLLEDGLRRAADSPETKAAAERITLHGQDVLEYLKVPGPDLREKTPVIYLDPMYPGRDKAAKAKKELQLLQLLLGDSQNREHEEAILLEAALQAAGKRVVVKRPRRGPFLGRQKPSYCLEGRSTRFDIYLTRGR</sequence>
<dbReference type="RefSeq" id="WP_267929020.1">
    <property type="nucleotide sequence ID" value="NZ_AP024233.1"/>
</dbReference>
<evidence type="ECO:0000313" key="2">
    <source>
        <dbReference type="EMBL" id="BCO09148.1"/>
    </source>
</evidence>
<dbReference type="GO" id="GO:0008990">
    <property type="term" value="F:rRNA (guanine-N2-)-methyltransferase activity"/>
    <property type="evidence" value="ECO:0007669"/>
    <property type="project" value="UniProtKB-UniRule"/>
</dbReference>
<keyword evidence="1" id="KW-0963">Cytoplasm</keyword>
<evidence type="ECO:0000256" key="1">
    <source>
        <dbReference type="HAMAP-Rule" id="MF_01523"/>
    </source>
</evidence>
<dbReference type="AlphaFoldDB" id="A0A915XKF6"/>
<accession>A0A915XKF6</accession>
<dbReference type="PANTHER" id="PTHR36112:SF1">
    <property type="entry name" value="RIBOSOMAL RNA SMALL SUBUNIT METHYLTRANSFERASE J"/>
    <property type="match status" value="1"/>
</dbReference>
<keyword evidence="1" id="KW-0698">rRNA processing</keyword>
<keyword evidence="1" id="KW-0808">Transferase</keyword>
<dbReference type="KEGG" id="ddu:GF1_15240"/>
<keyword evidence="1" id="KW-0949">S-adenosyl-L-methionine</keyword>
<keyword evidence="1 2" id="KW-0489">Methyltransferase</keyword>
<name>A0A915XKF6_9BACT</name>
<keyword evidence="3" id="KW-1185">Reference proteome</keyword>
<dbReference type="Pfam" id="PF04445">
    <property type="entry name" value="SAM_MT"/>
    <property type="match status" value="1"/>
</dbReference>
<dbReference type="InterPro" id="IPR029063">
    <property type="entry name" value="SAM-dependent_MTases_sf"/>
</dbReference>
<reference evidence="2" key="1">
    <citation type="submission" date="2020-12" db="EMBL/GenBank/DDBJ databases">
        <title>Desulfobium dissulfuricans gen. nov., sp. nov., a novel mesophilic, sulfate-reducing bacterium isolated from a deep-sea hydrothermal vent.</title>
        <authorList>
            <person name="Hashimoto Y."/>
            <person name="Tame A."/>
            <person name="Sawayama S."/>
            <person name="Miyazaki J."/>
            <person name="Takai K."/>
            <person name="Nakagawa S."/>
        </authorList>
    </citation>
    <scope>NUCLEOTIDE SEQUENCE</scope>
    <source>
        <strain evidence="2">GF1</strain>
    </source>
</reference>
<feature type="binding site" evidence="1">
    <location>
        <position position="185"/>
    </location>
    <ligand>
        <name>S-adenosyl-L-methionine</name>
        <dbReference type="ChEBI" id="CHEBI:59789"/>
    </ligand>
</feature>
<comment type="catalytic activity">
    <reaction evidence="1">
        <text>guanosine(1516) in 16S rRNA + S-adenosyl-L-methionine = N(2)-methylguanosine(1516) in 16S rRNA + S-adenosyl-L-homocysteine + H(+)</text>
        <dbReference type="Rhea" id="RHEA:43220"/>
        <dbReference type="Rhea" id="RHEA-COMP:10412"/>
        <dbReference type="Rhea" id="RHEA-COMP:10413"/>
        <dbReference type="ChEBI" id="CHEBI:15378"/>
        <dbReference type="ChEBI" id="CHEBI:57856"/>
        <dbReference type="ChEBI" id="CHEBI:59789"/>
        <dbReference type="ChEBI" id="CHEBI:74269"/>
        <dbReference type="ChEBI" id="CHEBI:74481"/>
        <dbReference type="EC" id="2.1.1.242"/>
    </reaction>
</comment>